<sequence length="300" mass="32178">MGNQIVKREQKKIVTTEAYESPEPDVETSDDNEVFGNVADVSKNNGTSTEKTAVTDSKGAASPKNAWNDASPAECPANRPHLIRLFSRDAPGREDNTFKDRPSESDELQTIAEDSAAVSECSDCTEEQPAKSPQGHRTSPMASASTSDHARHGNPRGQRDTGLLDQLGKFFGGEKQPTRKGSGKGFSAMRSTPLSSSPQRSPQQAGAHGRPGDDNPVVHFFKTIVTPRTPPPPPKGRGLSLSRLGWGTDGQKQHVHARSHEAMRSAHKGHKDGRGDGQGTLSKIFKLGGKDSRSGSPSKR</sequence>
<evidence type="ECO:0000313" key="7">
    <source>
        <dbReference type="Ensembl" id="ENSECRP00000030100.1"/>
    </source>
</evidence>
<feature type="compositionally biased region" description="Polar residues" evidence="6">
    <location>
        <begin position="135"/>
        <end position="147"/>
    </location>
</feature>
<feature type="compositionally biased region" description="Low complexity" evidence="6">
    <location>
        <begin position="191"/>
        <end position="204"/>
    </location>
</feature>
<feature type="compositionally biased region" description="Basic and acidic residues" evidence="6">
    <location>
        <begin position="86"/>
        <end position="104"/>
    </location>
</feature>
<evidence type="ECO:0000256" key="5">
    <source>
        <dbReference type="ARBA" id="ARBA00023136"/>
    </source>
</evidence>
<dbReference type="Pfam" id="PF01669">
    <property type="entry name" value="Myelin_MBP"/>
    <property type="match status" value="1"/>
</dbReference>
<dbReference type="Ensembl" id="ENSECRT00000030741.1">
    <property type="protein sequence ID" value="ENSECRP00000030100.1"/>
    <property type="gene ID" value="ENSECRG00000020435.1"/>
</dbReference>
<evidence type="ECO:0000313" key="8">
    <source>
        <dbReference type="Proteomes" id="UP000694620"/>
    </source>
</evidence>
<feature type="compositionally biased region" description="Acidic residues" evidence="6">
    <location>
        <begin position="20"/>
        <end position="33"/>
    </location>
</feature>
<name>A0A8C4TBT1_ERPCA</name>
<feature type="compositionally biased region" description="Low complexity" evidence="6">
    <location>
        <begin position="236"/>
        <end position="245"/>
    </location>
</feature>
<keyword evidence="4" id="KW-1003">Cell membrane</keyword>
<feature type="compositionally biased region" description="Basic and acidic residues" evidence="6">
    <location>
        <begin position="1"/>
        <end position="14"/>
    </location>
</feature>
<dbReference type="Proteomes" id="UP000694620">
    <property type="component" value="Chromosome 13"/>
</dbReference>
<dbReference type="PRINTS" id="PR00212">
    <property type="entry name" value="MYELINMBP"/>
</dbReference>
<dbReference type="InterPro" id="IPR000548">
    <property type="entry name" value="Myelin_BP"/>
</dbReference>
<evidence type="ECO:0000256" key="1">
    <source>
        <dbReference type="ARBA" id="ARBA00004392"/>
    </source>
</evidence>
<dbReference type="OrthoDB" id="8862162at2759"/>
<reference evidence="7" key="3">
    <citation type="submission" date="2025-09" db="UniProtKB">
        <authorList>
            <consortium name="Ensembl"/>
        </authorList>
    </citation>
    <scope>IDENTIFICATION</scope>
</reference>
<evidence type="ECO:0000256" key="4">
    <source>
        <dbReference type="ARBA" id="ARBA00022475"/>
    </source>
</evidence>
<comment type="similarity">
    <text evidence="2">Belongs to the myelin basic protein family.</text>
</comment>
<dbReference type="AlphaFoldDB" id="A0A8C4TBT1"/>
<protein>
    <recommendedName>
        <fullName evidence="3">Myelin basic protein</fullName>
    </recommendedName>
</protein>
<dbReference type="PANTHER" id="PTHR11429">
    <property type="entry name" value="MYELIN BASIC PROTEIN"/>
    <property type="match status" value="1"/>
</dbReference>
<feature type="region of interest" description="Disordered" evidence="6">
    <location>
        <begin position="1"/>
        <end position="300"/>
    </location>
</feature>
<dbReference type="GO" id="GO:0019911">
    <property type="term" value="F:structural constituent of myelin sheath"/>
    <property type="evidence" value="ECO:0007669"/>
    <property type="project" value="InterPro"/>
</dbReference>
<dbReference type="PANTHER" id="PTHR11429:SF0">
    <property type="entry name" value="MYELIN BASIC PROTEIN"/>
    <property type="match status" value="1"/>
</dbReference>
<accession>A0A8C4TBT1</accession>
<dbReference type="GO" id="GO:0043209">
    <property type="term" value="C:myelin sheath"/>
    <property type="evidence" value="ECO:0007669"/>
    <property type="project" value="UniProtKB-SubCell"/>
</dbReference>
<proteinExistence type="inferred from homology"/>
<organism evidence="7 8">
    <name type="scientific">Erpetoichthys calabaricus</name>
    <name type="common">Rope fish</name>
    <name type="synonym">Calamoichthys calabaricus</name>
    <dbReference type="NCBI Taxonomy" id="27687"/>
    <lineage>
        <taxon>Eukaryota</taxon>
        <taxon>Metazoa</taxon>
        <taxon>Chordata</taxon>
        <taxon>Craniata</taxon>
        <taxon>Vertebrata</taxon>
        <taxon>Euteleostomi</taxon>
        <taxon>Actinopterygii</taxon>
        <taxon>Polypteriformes</taxon>
        <taxon>Polypteridae</taxon>
        <taxon>Erpetoichthys</taxon>
    </lineage>
</organism>
<comment type="subcellular location">
    <subcellularLocation>
        <location evidence="1">Myelin membrane</location>
        <topology evidence="1">Peripheral membrane protein</topology>
        <orientation evidence="1">Cytoplasmic side</orientation>
    </subcellularLocation>
</comment>
<keyword evidence="8" id="KW-1185">Reference proteome</keyword>
<reference evidence="7" key="2">
    <citation type="submission" date="2025-08" db="UniProtKB">
        <authorList>
            <consortium name="Ensembl"/>
        </authorList>
    </citation>
    <scope>IDENTIFICATION</scope>
</reference>
<feature type="compositionally biased region" description="Polar residues" evidence="6">
    <location>
        <begin position="42"/>
        <end position="55"/>
    </location>
</feature>
<evidence type="ECO:0000256" key="6">
    <source>
        <dbReference type="SAM" id="MobiDB-lite"/>
    </source>
</evidence>
<evidence type="ECO:0000256" key="3">
    <source>
        <dbReference type="ARBA" id="ARBA00019097"/>
    </source>
</evidence>
<dbReference type="GeneTree" id="ENSGT00390000014772"/>
<reference evidence="7" key="1">
    <citation type="submission" date="2021-06" db="EMBL/GenBank/DDBJ databases">
        <authorList>
            <consortium name="Wellcome Sanger Institute Data Sharing"/>
        </authorList>
    </citation>
    <scope>NUCLEOTIDE SEQUENCE [LARGE SCALE GENOMIC DNA]</scope>
</reference>
<gene>
    <name evidence="7" type="primary">MBP</name>
    <name evidence="7" type="synonym">mbpa</name>
</gene>
<evidence type="ECO:0000256" key="2">
    <source>
        <dbReference type="ARBA" id="ARBA00005936"/>
    </source>
</evidence>
<keyword evidence="5" id="KW-0472">Membrane</keyword>